<evidence type="ECO:0000313" key="3">
    <source>
        <dbReference type="Proteomes" id="UP001197770"/>
    </source>
</evidence>
<evidence type="ECO:0000313" key="2">
    <source>
        <dbReference type="EMBL" id="MCC4212999.1"/>
    </source>
</evidence>
<gene>
    <name evidence="2" type="ORF">LLW17_09735</name>
</gene>
<organism evidence="2 3">
    <name type="scientific">Leeuwenhoekiella parthenopeia</name>
    <dbReference type="NCBI Taxonomy" id="2890320"/>
    <lineage>
        <taxon>Bacteria</taxon>
        <taxon>Pseudomonadati</taxon>
        <taxon>Bacteroidota</taxon>
        <taxon>Flavobacteriia</taxon>
        <taxon>Flavobacteriales</taxon>
        <taxon>Flavobacteriaceae</taxon>
        <taxon>Leeuwenhoekiella</taxon>
    </lineage>
</organism>
<dbReference type="Proteomes" id="UP001197770">
    <property type="component" value="Unassembled WGS sequence"/>
</dbReference>
<reference evidence="2 3" key="1">
    <citation type="submission" date="2021-11" db="EMBL/GenBank/DDBJ databases">
        <title>Seasonal and diel survey of microbial diversity of the Tyrrhenian coast.</title>
        <authorList>
            <person name="Gattoni G."/>
            <person name="Corral P."/>
        </authorList>
    </citation>
    <scope>NUCLEOTIDE SEQUENCE [LARGE SCALE GENOMIC DNA]</scope>
    <source>
        <strain evidence="2 3">Mr9</strain>
    </source>
</reference>
<dbReference type="EMBL" id="JAJGMW010000011">
    <property type="protein sequence ID" value="MCC4212999.1"/>
    <property type="molecule type" value="Genomic_DNA"/>
</dbReference>
<keyword evidence="3" id="KW-1185">Reference proteome</keyword>
<evidence type="ECO:0000256" key="1">
    <source>
        <dbReference type="SAM" id="Phobius"/>
    </source>
</evidence>
<keyword evidence="1" id="KW-0812">Transmembrane</keyword>
<feature type="transmembrane region" description="Helical" evidence="1">
    <location>
        <begin position="35"/>
        <end position="54"/>
    </location>
</feature>
<feature type="transmembrane region" description="Helical" evidence="1">
    <location>
        <begin position="6"/>
        <end position="23"/>
    </location>
</feature>
<protein>
    <submittedName>
        <fullName evidence="2">Uncharacterized protein</fullName>
    </submittedName>
</protein>
<comment type="caution">
    <text evidence="2">The sequence shown here is derived from an EMBL/GenBank/DDBJ whole genome shotgun (WGS) entry which is preliminary data.</text>
</comment>
<name>A0ABS8GSM9_9FLAO</name>
<keyword evidence="1" id="KW-1133">Transmembrane helix</keyword>
<sequence>MNKSKIVLTLVNSVLFAGIILYFTDIIKSELTIKAFMIPAFLILASQFPISALFNKSKA</sequence>
<proteinExistence type="predicted"/>
<accession>A0ABS8GSM9</accession>
<keyword evidence="1" id="KW-0472">Membrane</keyword>
<dbReference type="RefSeq" id="WP_228230065.1">
    <property type="nucleotide sequence ID" value="NZ_JAJGMW010000011.1"/>
</dbReference>